<keyword evidence="4" id="KW-1003">Cell membrane</keyword>
<feature type="transmembrane region" description="Helical" evidence="8">
    <location>
        <begin position="12"/>
        <end position="35"/>
    </location>
</feature>
<dbReference type="EMBL" id="CP021255">
    <property type="protein sequence ID" value="AVD72246.1"/>
    <property type="molecule type" value="Genomic_DNA"/>
</dbReference>
<dbReference type="RefSeq" id="WP_181040439.1">
    <property type="nucleotide sequence ID" value="NZ_CP021255.1"/>
</dbReference>
<dbReference type="KEGG" id="deo:CAY53_05245"/>
<dbReference type="PANTHER" id="PTHR30472">
    <property type="entry name" value="FERRIC ENTEROBACTIN TRANSPORT SYSTEM PERMEASE PROTEIN"/>
    <property type="match status" value="1"/>
</dbReference>
<feature type="transmembrane region" description="Helical" evidence="8">
    <location>
        <begin position="254"/>
        <end position="279"/>
    </location>
</feature>
<evidence type="ECO:0000256" key="7">
    <source>
        <dbReference type="ARBA" id="ARBA00023136"/>
    </source>
</evidence>
<dbReference type="CDD" id="cd06550">
    <property type="entry name" value="TM_ABC_iron-siderophores_like"/>
    <property type="match status" value="1"/>
</dbReference>
<evidence type="ECO:0000256" key="2">
    <source>
        <dbReference type="ARBA" id="ARBA00007935"/>
    </source>
</evidence>
<gene>
    <name evidence="9" type="ORF">CAY53_05245</name>
</gene>
<evidence type="ECO:0000256" key="8">
    <source>
        <dbReference type="SAM" id="Phobius"/>
    </source>
</evidence>
<dbReference type="Proteomes" id="UP000239867">
    <property type="component" value="Chromosome"/>
</dbReference>
<feature type="transmembrane region" description="Helical" evidence="8">
    <location>
        <begin position="164"/>
        <end position="186"/>
    </location>
</feature>
<feature type="transmembrane region" description="Helical" evidence="8">
    <location>
        <begin position="134"/>
        <end position="152"/>
    </location>
</feature>
<dbReference type="FunFam" id="1.10.3470.10:FF:000001">
    <property type="entry name" value="Vitamin B12 ABC transporter permease BtuC"/>
    <property type="match status" value="1"/>
</dbReference>
<reference evidence="9" key="2">
    <citation type="journal article" date="2018" name="MBio">
        <title>Insights into the evolution of host association through the isolation and characterization of a novel human periodontal pathobiont, Desulfobulbus oralis.</title>
        <authorList>
            <person name="Cross K.L."/>
            <person name="Chirania P."/>
            <person name="Xiong W."/>
            <person name="Beall C.J."/>
            <person name="Elkins J.G."/>
            <person name="Giannone R.J."/>
            <person name="Griffen A.L."/>
            <person name="Guss A.M."/>
            <person name="Hettich R.L."/>
            <person name="Joshi S.S."/>
            <person name="Mokrzan E.M."/>
            <person name="Martin R.K."/>
            <person name="Zhulin I.B."/>
            <person name="Leys E.J."/>
            <person name="Podar M."/>
        </authorList>
    </citation>
    <scope>NUCLEOTIDE SEQUENCE [LARGE SCALE GENOMIC DNA]</scope>
    <source>
        <strain evidence="9">ORNL</strain>
    </source>
</reference>
<comment type="subcellular location">
    <subcellularLocation>
        <location evidence="1">Cell membrane</location>
        <topology evidence="1">Multi-pass membrane protein</topology>
    </subcellularLocation>
</comment>
<dbReference type="InterPro" id="IPR037294">
    <property type="entry name" value="ABC_BtuC-like"/>
</dbReference>
<evidence type="ECO:0000256" key="6">
    <source>
        <dbReference type="ARBA" id="ARBA00022989"/>
    </source>
</evidence>
<keyword evidence="5 8" id="KW-0812">Transmembrane</keyword>
<evidence type="ECO:0000256" key="3">
    <source>
        <dbReference type="ARBA" id="ARBA00022448"/>
    </source>
</evidence>
<evidence type="ECO:0000313" key="9">
    <source>
        <dbReference type="EMBL" id="AVD72246.1"/>
    </source>
</evidence>
<dbReference type="GO" id="GO:0005886">
    <property type="term" value="C:plasma membrane"/>
    <property type="evidence" value="ECO:0007669"/>
    <property type="project" value="UniProtKB-SubCell"/>
</dbReference>
<keyword evidence="7 8" id="KW-0472">Membrane</keyword>
<feature type="transmembrane region" description="Helical" evidence="8">
    <location>
        <begin position="291"/>
        <end position="309"/>
    </location>
</feature>
<dbReference type="PANTHER" id="PTHR30472:SF25">
    <property type="entry name" value="ABC TRANSPORTER PERMEASE PROTEIN MJ0876-RELATED"/>
    <property type="match status" value="1"/>
</dbReference>
<comment type="similarity">
    <text evidence="2">Belongs to the binding-protein-dependent transport system permease family. FecCD subfamily.</text>
</comment>
<organism evidence="9 10">
    <name type="scientific">Desulfobulbus oralis</name>
    <dbReference type="NCBI Taxonomy" id="1986146"/>
    <lineage>
        <taxon>Bacteria</taxon>
        <taxon>Pseudomonadati</taxon>
        <taxon>Thermodesulfobacteriota</taxon>
        <taxon>Desulfobulbia</taxon>
        <taxon>Desulfobulbales</taxon>
        <taxon>Desulfobulbaceae</taxon>
        <taxon>Desulfobulbus</taxon>
    </lineage>
</organism>
<dbReference type="AlphaFoldDB" id="A0A2L1GRG3"/>
<sequence>MPAPVAHPGKAGLTLSLLALAVMLGAVFSGALGFLRVPFCDALRVYGAALLGQQPAGIDAATVSVLMSVRLPRILSALLVGGSLALCGAVFQALLLNPLADPYTLGISTGAAFGASLVIVLQILGLALPTAVSVPVFAFLGGMATLALVLYLATGDSRLSSTSLILSGVIVSAILSAAIGFCKFLADEQVGLIIFWLMGSLAGASWSQLAGLAPVTLLGALLLCAFGRDLNIMAMGDRAAASLGVATKRLRLGLVALCSLLTALAVSVSGVIGFVGLIVPHLLRQLLGPDNRLLLPASFLAGALLLLLADTLTRAVLPSEVPIGVLTALLGGPFFCFLFKKRQRHGGL</sequence>
<evidence type="ECO:0000256" key="4">
    <source>
        <dbReference type="ARBA" id="ARBA00022475"/>
    </source>
</evidence>
<feature type="transmembrane region" description="Helical" evidence="8">
    <location>
        <begin position="74"/>
        <end position="96"/>
    </location>
</feature>
<keyword evidence="3" id="KW-0813">Transport</keyword>
<feature type="transmembrane region" description="Helical" evidence="8">
    <location>
        <begin position="103"/>
        <end position="128"/>
    </location>
</feature>
<feature type="transmembrane region" description="Helical" evidence="8">
    <location>
        <begin position="321"/>
        <end position="339"/>
    </location>
</feature>
<dbReference type="InterPro" id="IPR000522">
    <property type="entry name" value="ABC_transptr_permease_BtuC"/>
</dbReference>
<name>A0A2L1GRG3_9BACT</name>
<dbReference type="SUPFAM" id="SSF81345">
    <property type="entry name" value="ABC transporter involved in vitamin B12 uptake, BtuC"/>
    <property type="match status" value="1"/>
</dbReference>
<evidence type="ECO:0000256" key="5">
    <source>
        <dbReference type="ARBA" id="ARBA00022692"/>
    </source>
</evidence>
<dbReference type="GO" id="GO:0033214">
    <property type="term" value="P:siderophore-iron import into cell"/>
    <property type="evidence" value="ECO:0007669"/>
    <property type="project" value="TreeGrafter"/>
</dbReference>
<dbReference type="Pfam" id="PF01032">
    <property type="entry name" value="FecCD"/>
    <property type="match status" value="1"/>
</dbReference>
<reference evidence="9" key="1">
    <citation type="submission" date="2017-05" db="EMBL/GenBank/DDBJ databases">
        <authorList>
            <person name="Song R."/>
            <person name="Chenine A.L."/>
            <person name="Ruprecht R.M."/>
        </authorList>
    </citation>
    <scope>NUCLEOTIDE SEQUENCE</scope>
    <source>
        <strain evidence="9">ORNL</strain>
    </source>
</reference>
<protein>
    <submittedName>
        <fullName evidence="9">Iron ABC transporter permease</fullName>
    </submittedName>
</protein>
<keyword evidence="10" id="KW-1185">Reference proteome</keyword>
<keyword evidence="6 8" id="KW-1133">Transmembrane helix</keyword>
<evidence type="ECO:0000313" key="10">
    <source>
        <dbReference type="Proteomes" id="UP000239867"/>
    </source>
</evidence>
<proteinExistence type="inferred from homology"/>
<evidence type="ECO:0000256" key="1">
    <source>
        <dbReference type="ARBA" id="ARBA00004651"/>
    </source>
</evidence>
<accession>A0A2L1GRG3</accession>
<dbReference type="Gene3D" id="1.10.3470.10">
    <property type="entry name" value="ABC transporter involved in vitamin B12 uptake, BtuC"/>
    <property type="match status" value="1"/>
</dbReference>
<dbReference type="GO" id="GO:0022857">
    <property type="term" value="F:transmembrane transporter activity"/>
    <property type="evidence" value="ECO:0007669"/>
    <property type="project" value="InterPro"/>
</dbReference>